<feature type="domain" description="PRC-barrel" evidence="2">
    <location>
        <begin position="16"/>
        <end position="75"/>
    </location>
</feature>
<keyword evidence="5" id="KW-1185">Reference proteome</keyword>
<evidence type="ECO:0000313" key="5">
    <source>
        <dbReference type="Proteomes" id="UP001528912"/>
    </source>
</evidence>
<dbReference type="Proteomes" id="UP001528912">
    <property type="component" value="Unassembled WGS sequence"/>
</dbReference>
<evidence type="ECO:0000313" key="4">
    <source>
        <dbReference type="EMBL" id="MDF8265555.1"/>
    </source>
</evidence>
<evidence type="ECO:0000259" key="2">
    <source>
        <dbReference type="Pfam" id="PF05239"/>
    </source>
</evidence>
<dbReference type="InterPro" id="IPR027275">
    <property type="entry name" value="PRC-brl_dom"/>
</dbReference>
<protein>
    <submittedName>
        <fullName evidence="4">DUF2382 domain-containing protein</fullName>
    </submittedName>
</protein>
<feature type="compositionally biased region" description="Basic and acidic residues" evidence="1">
    <location>
        <begin position="156"/>
        <end position="181"/>
    </location>
</feature>
<dbReference type="PANTHER" id="PTHR38463">
    <property type="entry name" value="STRESS RESPONSE PROTEIN YSNF"/>
    <property type="match status" value="1"/>
</dbReference>
<name>A0ABT6C9S8_9MICO</name>
<dbReference type="EMBL" id="JAROAV010000037">
    <property type="protein sequence ID" value="MDF8265555.1"/>
    <property type="molecule type" value="Genomic_DNA"/>
</dbReference>
<gene>
    <name evidence="4" type="ORF">P4R38_14995</name>
</gene>
<feature type="compositionally biased region" description="Basic and acidic residues" evidence="1">
    <location>
        <begin position="402"/>
        <end position="426"/>
    </location>
</feature>
<dbReference type="InterPro" id="IPR014747">
    <property type="entry name" value="Bac_photo_RC_H_C"/>
</dbReference>
<dbReference type="InterPro" id="IPR019060">
    <property type="entry name" value="DUF2382"/>
</dbReference>
<feature type="region of interest" description="Disordered" evidence="1">
    <location>
        <begin position="387"/>
        <end position="426"/>
    </location>
</feature>
<accession>A0ABT6C9S8</accession>
<comment type="caution">
    <text evidence="4">The sequence shown here is derived from an EMBL/GenBank/DDBJ whole genome shotgun (WGS) entry which is preliminary data.</text>
</comment>
<proteinExistence type="predicted"/>
<reference evidence="4 5" key="1">
    <citation type="submission" date="2023-03" db="EMBL/GenBank/DDBJ databases">
        <title>YIM 133296 draft genome.</title>
        <authorList>
            <person name="Xiong L."/>
        </authorList>
    </citation>
    <scope>NUCLEOTIDE SEQUENCE [LARGE SCALE GENOMIC DNA]</scope>
    <source>
        <strain evidence="4 5">YIM 133296</strain>
    </source>
</reference>
<dbReference type="RefSeq" id="WP_277192875.1">
    <property type="nucleotide sequence ID" value="NZ_JAROAV010000037.1"/>
</dbReference>
<dbReference type="Pfam" id="PF05239">
    <property type="entry name" value="PRC"/>
    <property type="match status" value="1"/>
</dbReference>
<dbReference type="Pfam" id="PF09557">
    <property type="entry name" value="DUF2382"/>
    <property type="match status" value="1"/>
</dbReference>
<dbReference type="PANTHER" id="PTHR38463:SF1">
    <property type="entry name" value="STRESS RESPONSE PROTEIN YSNF"/>
    <property type="match status" value="1"/>
</dbReference>
<feature type="domain" description="DUF2382" evidence="3">
    <location>
        <begin position="279"/>
        <end position="388"/>
    </location>
</feature>
<feature type="compositionally biased region" description="Low complexity" evidence="1">
    <location>
        <begin position="135"/>
        <end position="152"/>
    </location>
</feature>
<feature type="compositionally biased region" description="Low complexity" evidence="1">
    <location>
        <begin position="107"/>
        <end position="119"/>
    </location>
</feature>
<dbReference type="InterPro" id="IPR052967">
    <property type="entry name" value="Stress_Response_Assoc"/>
</dbReference>
<dbReference type="Gene3D" id="3.90.50.10">
    <property type="entry name" value="Photosynthetic Reaction Center, subunit H, domain 2"/>
    <property type="match status" value="1"/>
</dbReference>
<sequence length="426" mass="46126">MITTDQVQTVRGGHALDSNGEKIGSIGEVYLDDRTGNPAWVTVNTGLFGTSESFIPLQDATVEGKDVKVPYTKDKVKDAPRVDAEQHLDVEQEKELYRYYGVSYDAQSTTGQTGRGTSSDEAQTQAIDTSGGTGRDTAAAGTAAAGTAAAGAGFAGRDRTDADRGRTDADRGRTDADRGRTDATTGRADTADSDLATNRASFDAGRGEQSSYDTATTGRADTDTTDRSRTGDRDAVSRTDATAGRTDTDTGTATQRSGLTGERATQGDARDLDGDGVVTRYEERLSVAKERRETGRFRLRKSVVTEDHTVTVPLTREEVSLERFAIDTPEAVDHDPFGAEDDVREFVIYEEVPVVTKQAVAVERIGLRKNMVQEERQVTDKIRKERFDLDGDGVPDNLRSSFRGDDTRSSDTSGTDRRSTDKDTDR</sequence>
<dbReference type="SUPFAM" id="SSF50346">
    <property type="entry name" value="PRC-barrel domain"/>
    <property type="match status" value="1"/>
</dbReference>
<feature type="compositionally biased region" description="Basic and acidic residues" evidence="1">
    <location>
        <begin position="220"/>
        <end position="237"/>
    </location>
</feature>
<feature type="compositionally biased region" description="Low complexity" evidence="1">
    <location>
        <begin position="238"/>
        <end position="254"/>
    </location>
</feature>
<dbReference type="NCBIfam" id="TIGR02271">
    <property type="entry name" value="YsnF/AvaK domain"/>
    <property type="match status" value="1"/>
</dbReference>
<evidence type="ECO:0000256" key="1">
    <source>
        <dbReference type="SAM" id="MobiDB-lite"/>
    </source>
</evidence>
<evidence type="ECO:0000259" key="3">
    <source>
        <dbReference type="Pfam" id="PF09557"/>
    </source>
</evidence>
<dbReference type="InterPro" id="IPR011033">
    <property type="entry name" value="PRC_barrel-like_sf"/>
</dbReference>
<feature type="region of interest" description="Disordered" evidence="1">
    <location>
        <begin position="107"/>
        <end position="274"/>
    </location>
</feature>
<organism evidence="4 5">
    <name type="scientific">Luteipulveratus flavus</name>
    <dbReference type="NCBI Taxonomy" id="3031728"/>
    <lineage>
        <taxon>Bacteria</taxon>
        <taxon>Bacillati</taxon>
        <taxon>Actinomycetota</taxon>
        <taxon>Actinomycetes</taxon>
        <taxon>Micrococcales</taxon>
        <taxon>Dermacoccaceae</taxon>
        <taxon>Luteipulveratus</taxon>
    </lineage>
</organism>